<evidence type="ECO:0000256" key="4">
    <source>
        <dbReference type="ARBA" id="ARBA00022801"/>
    </source>
</evidence>
<dbReference type="GO" id="GO:0006508">
    <property type="term" value="P:proteolysis"/>
    <property type="evidence" value="ECO:0007669"/>
    <property type="project" value="UniProtKB-KW"/>
</dbReference>
<evidence type="ECO:0000259" key="6">
    <source>
        <dbReference type="PROSITE" id="PS50240"/>
    </source>
</evidence>
<reference evidence="7 8" key="1">
    <citation type="submission" date="2017-03" db="EMBL/GenBank/DDBJ databases">
        <title>Genome of the blue death feigning beetle - Asbolus verrucosus.</title>
        <authorList>
            <person name="Rider S.D."/>
        </authorList>
    </citation>
    <scope>NUCLEOTIDE SEQUENCE [LARGE SCALE GENOMIC DNA]</scope>
    <source>
        <strain evidence="7">Butters</strain>
        <tissue evidence="7">Head and leg muscle</tissue>
    </source>
</reference>
<dbReference type="InterPro" id="IPR001254">
    <property type="entry name" value="Trypsin_dom"/>
</dbReference>
<dbReference type="Pfam" id="PF00089">
    <property type="entry name" value="Trypsin"/>
    <property type="match status" value="1"/>
</dbReference>
<dbReference type="InterPro" id="IPR043504">
    <property type="entry name" value="Peptidase_S1_PA_chymotrypsin"/>
</dbReference>
<accession>A0A482WCW5</accession>
<dbReference type="AlphaFoldDB" id="A0A482WCW5"/>
<dbReference type="PROSITE" id="PS50240">
    <property type="entry name" value="TRYPSIN_DOM"/>
    <property type="match status" value="1"/>
</dbReference>
<dbReference type="PANTHER" id="PTHR24264:SF65">
    <property type="entry name" value="SRCR DOMAIN-CONTAINING PROTEIN"/>
    <property type="match status" value="1"/>
</dbReference>
<keyword evidence="5" id="KW-0720">Serine protease</keyword>
<dbReference type="InterPro" id="IPR050127">
    <property type="entry name" value="Serine_Proteases_S1"/>
</dbReference>
<dbReference type="PANTHER" id="PTHR24264">
    <property type="entry name" value="TRYPSIN-RELATED"/>
    <property type="match status" value="1"/>
</dbReference>
<evidence type="ECO:0000313" key="7">
    <source>
        <dbReference type="EMBL" id="RZC42677.1"/>
    </source>
</evidence>
<evidence type="ECO:0000256" key="2">
    <source>
        <dbReference type="ARBA" id="ARBA00022525"/>
    </source>
</evidence>
<comment type="caution">
    <text evidence="7">The sequence shown here is derived from an EMBL/GenBank/DDBJ whole genome shotgun (WGS) entry which is preliminary data.</text>
</comment>
<name>A0A482WCW5_ASBVE</name>
<feature type="domain" description="Peptidase S1" evidence="6">
    <location>
        <begin position="1"/>
        <end position="60"/>
    </location>
</feature>
<evidence type="ECO:0000256" key="5">
    <source>
        <dbReference type="ARBA" id="ARBA00022825"/>
    </source>
</evidence>
<dbReference type="GO" id="GO:0004252">
    <property type="term" value="F:serine-type endopeptidase activity"/>
    <property type="evidence" value="ECO:0007669"/>
    <property type="project" value="InterPro"/>
</dbReference>
<keyword evidence="4" id="KW-0378">Hydrolase</keyword>
<dbReference type="SUPFAM" id="SSF50494">
    <property type="entry name" value="Trypsin-like serine proteases"/>
    <property type="match status" value="1"/>
</dbReference>
<sequence>MICAGYKEGGKDACQRDSNDPDRWFVGGIVSWGIKCAHPHLPGVYAYVPKYIPWILQQMKHYSD</sequence>
<dbReference type="Proteomes" id="UP000292052">
    <property type="component" value="Unassembled WGS sequence"/>
</dbReference>
<dbReference type="STRING" id="1661398.A0A482WCW5"/>
<evidence type="ECO:0000256" key="3">
    <source>
        <dbReference type="ARBA" id="ARBA00022670"/>
    </source>
</evidence>
<proteinExistence type="predicted"/>
<comment type="subcellular location">
    <subcellularLocation>
        <location evidence="1">Secreted</location>
    </subcellularLocation>
</comment>
<evidence type="ECO:0000256" key="1">
    <source>
        <dbReference type="ARBA" id="ARBA00004613"/>
    </source>
</evidence>
<protein>
    <submittedName>
        <fullName evidence="7">Trypsin domain containing protein</fullName>
    </submittedName>
</protein>
<keyword evidence="2" id="KW-0964">Secreted</keyword>
<keyword evidence="3" id="KW-0645">Protease</keyword>
<organism evidence="7 8">
    <name type="scientific">Asbolus verrucosus</name>
    <name type="common">Desert ironclad beetle</name>
    <dbReference type="NCBI Taxonomy" id="1661398"/>
    <lineage>
        <taxon>Eukaryota</taxon>
        <taxon>Metazoa</taxon>
        <taxon>Ecdysozoa</taxon>
        <taxon>Arthropoda</taxon>
        <taxon>Hexapoda</taxon>
        <taxon>Insecta</taxon>
        <taxon>Pterygota</taxon>
        <taxon>Neoptera</taxon>
        <taxon>Endopterygota</taxon>
        <taxon>Coleoptera</taxon>
        <taxon>Polyphaga</taxon>
        <taxon>Cucujiformia</taxon>
        <taxon>Tenebrionidae</taxon>
        <taxon>Pimeliinae</taxon>
        <taxon>Asbolus</taxon>
    </lineage>
</organism>
<dbReference type="InterPro" id="IPR009003">
    <property type="entry name" value="Peptidase_S1_PA"/>
</dbReference>
<dbReference type="OrthoDB" id="414661at2759"/>
<dbReference type="Gene3D" id="2.40.10.10">
    <property type="entry name" value="Trypsin-like serine proteases"/>
    <property type="match status" value="1"/>
</dbReference>
<dbReference type="EMBL" id="QDEB01006098">
    <property type="protein sequence ID" value="RZC42677.1"/>
    <property type="molecule type" value="Genomic_DNA"/>
</dbReference>
<evidence type="ECO:0000313" key="8">
    <source>
        <dbReference type="Proteomes" id="UP000292052"/>
    </source>
</evidence>
<keyword evidence="8" id="KW-1185">Reference proteome</keyword>
<gene>
    <name evidence="7" type="ORF">BDFB_004087</name>
</gene>
<dbReference type="GO" id="GO:0005615">
    <property type="term" value="C:extracellular space"/>
    <property type="evidence" value="ECO:0007669"/>
    <property type="project" value="TreeGrafter"/>
</dbReference>